<gene>
    <name evidence="10" type="primary">metE</name>
    <name evidence="16" type="ordered locus">Ethha_2140</name>
</gene>
<sequence>MKQTSVTGYPRIGADRELKKWTEAYFRHELDRPALLQHAAELRRRQWHRQRETGVNFIPSNDFSLYDTVLDTAVLFGAVPQRYHDLGLNALDTYFAMAKGYQGTHGDVHALPMRKWFNTNYHYIVPEIDGETVFACGSEKPFAEFTEALEAGVRTRPVLVGPFTFLRLAENRSDKPLRMLAEELLPVCRSVLLRLEKLGAEWVQLDEPFLVTDLTEDDLALFRTLYDGLLATPGRPRVLLQTYFGDVRDSYTQLTGMDFDAIGLDFIEGTENLRLVEQHGFPEGKTLVAGVVNGKNIWVNHYEQTLALIHRLEQAVEPGKLVLGTSCSLLHVPYTVHNEPDLAETFREHFAFAEEKLEELAELARLSDDAAWATDAAFLRNRAILARKQDAAFRFNDVRAAVSSLRENDFIRRPAFEERRAIQKAALKLPLLPTTTIGSFPQTSEVRALRRDYKAGRITAETYHAAIRQKIADVIALQEEIGLDVLVHGEFERNDMVEYFGEKLDGFLFTKNAWVQSYGTRCVKPPVIFGDVRRPGPMTVDTIAYAQSLTDRPVKGMLTGPVTILNWSFPREDLPRREIAFQIALAIKAEVADLEARGIRIIQIDEAALREKLPLRKCDWHAQYLDWAIPAFRLVHASVRSETQIHTHMCYSRFEDIIRDIDDMDADVITFEAAKSDLSLLDVLKAGHFKTEVGPGVYDIHSPRVPERAELENIIRQLIAKLDIHRLWVNPDCGLKTRGMKETVPSLKNMVLAAQACRK</sequence>
<proteinExistence type="inferred from homology"/>
<dbReference type="NCBIfam" id="TIGR01371">
    <property type="entry name" value="met_syn_B12ind"/>
    <property type="match status" value="1"/>
</dbReference>
<dbReference type="STRING" id="663278.Ethha_2140"/>
<dbReference type="UniPathway" id="UPA00051">
    <property type="reaction ID" value="UER00082"/>
</dbReference>
<evidence type="ECO:0000256" key="8">
    <source>
        <dbReference type="ARBA" id="ARBA00022833"/>
    </source>
</evidence>
<keyword evidence="5 10" id="KW-0028">Amino-acid biosynthesis</keyword>
<dbReference type="InterPro" id="IPR002629">
    <property type="entry name" value="Met_Synth_C/arc"/>
</dbReference>
<comment type="catalytic activity">
    <reaction evidence="10">
        <text>5-methyltetrahydropteroyltri-L-glutamate + L-homocysteine = tetrahydropteroyltri-L-glutamate + L-methionine</text>
        <dbReference type="Rhea" id="RHEA:21196"/>
        <dbReference type="ChEBI" id="CHEBI:57844"/>
        <dbReference type="ChEBI" id="CHEBI:58140"/>
        <dbReference type="ChEBI" id="CHEBI:58199"/>
        <dbReference type="ChEBI" id="CHEBI:58207"/>
        <dbReference type="EC" id="2.1.1.14"/>
    </reaction>
</comment>
<evidence type="ECO:0000256" key="2">
    <source>
        <dbReference type="ARBA" id="ARBA00004681"/>
    </source>
</evidence>
<comment type="cofactor">
    <cofactor evidence="12">
        <name>Zn(2+)</name>
        <dbReference type="ChEBI" id="CHEBI:29105"/>
    </cofactor>
    <text evidence="12">Binds 2 Zn(2+) ions per subunit.</text>
</comment>
<feature type="active site" description="Proton donor" evidence="10 13">
    <location>
        <position position="701"/>
    </location>
</feature>
<feature type="binding site" evidence="10">
    <location>
        <position position="648"/>
    </location>
    <ligand>
        <name>Zn(2+)</name>
        <dbReference type="ChEBI" id="CHEBI:29105"/>
        <note>catalytic</note>
    </ligand>
</feature>
<feature type="binding site" evidence="10 11">
    <location>
        <position position="490"/>
    </location>
    <ligand>
        <name>L-methionine</name>
        <dbReference type="ChEBI" id="CHEBI:57844"/>
    </ligand>
</feature>
<evidence type="ECO:0000313" key="17">
    <source>
        <dbReference type="Proteomes" id="UP000001551"/>
    </source>
</evidence>
<keyword evidence="7 10" id="KW-0479">Metal-binding</keyword>
<comment type="cofactor">
    <cofactor evidence="10">
        <name>Zn(2+)</name>
        <dbReference type="ChEBI" id="CHEBI:29105"/>
    </cofactor>
    <text evidence="10">Binds 1 zinc ion per subunit.</text>
</comment>
<keyword evidence="17" id="KW-1185">Reference proteome</keyword>
<dbReference type="Gene3D" id="3.20.20.210">
    <property type="match status" value="2"/>
</dbReference>
<feature type="binding site" evidence="11">
    <location>
        <position position="19"/>
    </location>
    <ligand>
        <name>5-methyltetrahydropteroyltri-L-glutamate</name>
        <dbReference type="ChEBI" id="CHEBI:58207"/>
    </ligand>
</feature>
<feature type="binding site" evidence="10">
    <location>
        <position position="650"/>
    </location>
    <ligand>
        <name>Zn(2+)</name>
        <dbReference type="ChEBI" id="CHEBI:29105"/>
        <note>catalytic</note>
    </ligand>
</feature>
<evidence type="ECO:0000256" key="5">
    <source>
        <dbReference type="ARBA" id="ARBA00022605"/>
    </source>
</evidence>
<dbReference type="PIRSF" id="PIRSF000382">
    <property type="entry name" value="MeTrfase_B12_ind"/>
    <property type="match status" value="1"/>
</dbReference>
<evidence type="ECO:0000256" key="13">
    <source>
        <dbReference type="PIRSR" id="PIRSR000382-3"/>
    </source>
</evidence>
<feature type="binding site" evidence="10">
    <location>
        <position position="605"/>
    </location>
    <ligand>
        <name>L-homocysteine</name>
        <dbReference type="ChEBI" id="CHEBI:58199"/>
    </ligand>
</feature>
<comment type="similarity">
    <text evidence="3 10">Belongs to the vitamin-B12 independent methionine synthase family.</text>
</comment>
<dbReference type="KEGG" id="eha:Ethha_2140"/>
<dbReference type="GO" id="GO:0003871">
    <property type="term" value="F:5-methyltetrahydropteroyltriglutamate-homocysteine S-methyltransferase activity"/>
    <property type="evidence" value="ECO:0007669"/>
    <property type="project" value="UniProtKB-UniRule"/>
</dbReference>
<accession>E6U3X7</accession>
<feature type="binding site" evidence="10 11">
    <location>
        <position position="605"/>
    </location>
    <ligand>
        <name>L-methionine</name>
        <dbReference type="ChEBI" id="CHEBI:57844"/>
    </ligand>
</feature>
<feature type="binding site" evidence="12">
    <location>
        <position position="672"/>
    </location>
    <ligand>
        <name>Zn(2+)</name>
        <dbReference type="ChEBI" id="CHEBI:29105"/>
        <label>1</label>
        <note>catalytic</note>
    </ligand>
</feature>
<evidence type="ECO:0000256" key="3">
    <source>
        <dbReference type="ARBA" id="ARBA00009553"/>
    </source>
</evidence>
<dbReference type="Proteomes" id="UP000001551">
    <property type="component" value="Chromosome"/>
</dbReference>
<dbReference type="GO" id="GO:0032259">
    <property type="term" value="P:methylation"/>
    <property type="evidence" value="ECO:0007669"/>
    <property type="project" value="UniProtKB-KW"/>
</dbReference>
<feature type="binding site" evidence="10 11">
    <location>
        <begin position="521"/>
        <end position="522"/>
    </location>
    <ligand>
        <name>5-methyltetrahydropteroyltri-L-glutamate</name>
        <dbReference type="ChEBI" id="CHEBI:58207"/>
    </ligand>
</feature>
<feature type="binding site" evidence="12">
    <location>
        <position position="650"/>
    </location>
    <ligand>
        <name>Zn(2+)</name>
        <dbReference type="ChEBI" id="CHEBI:29105"/>
        <label>1</label>
        <note>catalytic</note>
    </ligand>
</feature>
<evidence type="ECO:0000256" key="10">
    <source>
        <dbReference type="HAMAP-Rule" id="MF_00172"/>
    </source>
</evidence>
<reference evidence="16 17" key="1">
    <citation type="submission" date="2010-12" db="EMBL/GenBank/DDBJ databases">
        <title>Complete sequence of Ethanoligenens harbinense YUAN-3.</title>
        <authorList>
            <person name="Lucas S."/>
            <person name="Copeland A."/>
            <person name="Lapidus A."/>
            <person name="Cheng J.-F."/>
            <person name="Bruce D."/>
            <person name="Goodwin L."/>
            <person name="Pitluck S."/>
            <person name="Chertkov O."/>
            <person name="Misra M."/>
            <person name="Detter J.C."/>
            <person name="Han C."/>
            <person name="Tapia R."/>
            <person name="Land M."/>
            <person name="Hauser L."/>
            <person name="Jeffries C."/>
            <person name="Kyrpides N."/>
            <person name="Ivanova N."/>
            <person name="Mikhailova N."/>
            <person name="Wang A."/>
            <person name="Mouttaki H."/>
            <person name="He Z."/>
            <person name="Zhou J."/>
            <person name="Hemme C.L."/>
            <person name="Woyke T."/>
        </authorList>
    </citation>
    <scope>NUCLEOTIDE SEQUENCE [LARGE SCALE GENOMIC DNA]</scope>
    <source>
        <strain evidence="17">DSM 18485 / JCM 12961 / CGMCC 1.5033 / YUAN-3</strain>
    </source>
</reference>
<dbReference type="GO" id="GO:0008270">
    <property type="term" value="F:zinc ion binding"/>
    <property type="evidence" value="ECO:0007669"/>
    <property type="project" value="InterPro"/>
</dbReference>
<evidence type="ECO:0000256" key="6">
    <source>
        <dbReference type="ARBA" id="ARBA00022679"/>
    </source>
</evidence>
<feature type="binding site" evidence="12">
    <location>
        <position position="648"/>
    </location>
    <ligand>
        <name>Zn(2+)</name>
        <dbReference type="ChEBI" id="CHEBI:29105"/>
        <label>1</label>
        <note>catalytic</note>
    </ligand>
</feature>
<evidence type="ECO:0000256" key="1">
    <source>
        <dbReference type="ARBA" id="ARBA00002777"/>
    </source>
</evidence>
<dbReference type="InterPro" id="IPR013215">
    <property type="entry name" value="Cbl-indep_Met_Synth_N"/>
</dbReference>
<feature type="binding site" evidence="12">
    <location>
        <position position="733"/>
    </location>
    <ligand>
        <name>Zn(2+)</name>
        <dbReference type="ChEBI" id="CHEBI:29105"/>
        <label>1</label>
        <note>catalytic</note>
    </ligand>
</feature>
<dbReference type="Pfam" id="PF08267">
    <property type="entry name" value="Meth_synt_1"/>
    <property type="match status" value="1"/>
</dbReference>
<feature type="binding site" evidence="10">
    <location>
        <position position="115"/>
    </location>
    <ligand>
        <name>5-methyltetrahydropteroyltri-L-glutamate</name>
        <dbReference type="ChEBI" id="CHEBI:58207"/>
    </ligand>
</feature>
<feature type="binding site" evidence="10">
    <location>
        <begin position="437"/>
        <end position="439"/>
    </location>
    <ligand>
        <name>L-homocysteine</name>
        <dbReference type="ChEBI" id="CHEBI:58199"/>
    </ligand>
</feature>
<evidence type="ECO:0000259" key="14">
    <source>
        <dbReference type="Pfam" id="PF01717"/>
    </source>
</evidence>
<dbReference type="GO" id="GO:0009086">
    <property type="term" value="P:methionine biosynthetic process"/>
    <property type="evidence" value="ECO:0007669"/>
    <property type="project" value="UniProtKB-UniRule"/>
</dbReference>
<feature type="binding site" evidence="10">
    <location>
        <position position="611"/>
    </location>
    <ligand>
        <name>5-methyltetrahydropteroyltri-L-glutamate</name>
        <dbReference type="ChEBI" id="CHEBI:58207"/>
    </ligand>
</feature>
<keyword evidence="4 10" id="KW-0489">Methyltransferase</keyword>
<comment type="function">
    <text evidence="1 10">Catalyzes the transfer of a methyl group from 5-methyltetrahydrofolate to homocysteine resulting in methionine formation.</text>
</comment>
<dbReference type="NCBIfam" id="NF003556">
    <property type="entry name" value="PRK05222.1"/>
    <property type="match status" value="1"/>
</dbReference>
<dbReference type="InterPro" id="IPR006276">
    <property type="entry name" value="Cobalamin-indep_Met_synthase"/>
</dbReference>
<evidence type="ECO:0000256" key="7">
    <source>
        <dbReference type="ARBA" id="ARBA00022723"/>
    </source>
</evidence>
<dbReference type="HOGENOM" id="CLU_013175_0_0_9"/>
<feature type="binding site" evidence="10 11">
    <location>
        <begin position="437"/>
        <end position="439"/>
    </location>
    <ligand>
        <name>L-methionine</name>
        <dbReference type="ChEBI" id="CHEBI:57844"/>
    </ligand>
</feature>
<feature type="binding site" evidence="11">
    <location>
        <position position="120"/>
    </location>
    <ligand>
        <name>5-methyltetrahydropteroyltri-L-glutamate</name>
        <dbReference type="ChEBI" id="CHEBI:58207"/>
    </ligand>
</feature>
<evidence type="ECO:0000256" key="9">
    <source>
        <dbReference type="ARBA" id="ARBA00023167"/>
    </source>
</evidence>
<dbReference type="SUPFAM" id="SSF51726">
    <property type="entry name" value="UROD/MetE-like"/>
    <property type="match status" value="2"/>
</dbReference>
<evidence type="ECO:0000256" key="12">
    <source>
        <dbReference type="PIRSR" id="PIRSR000382-2"/>
    </source>
</evidence>
<name>E6U3X7_ETHHY</name>
<feature type="domain" description="Cobalamin-independent methionine synthase MetE N-terminal" evidence="15">
    <location>
        <begin position="4"/>
        <end position="316"/>
    </location>
</feature>
<evidence type="ECO:0000256" key="11">
    <source>
        <dbReference type="PIRSR" id="PIRSR000382-1"/>
    </source>
</evidence>
<dbReference type="InterPro" id="IPR038071">
    <property type="entry name" value="UROD/MetE-like_sf"/>
</dbReference>
<dbReference type="CDD" id="cd03311">
    <property type="entry name" value="CIMS_C_terminal_like"/>
    <property type="match status" value="1"/>
</dbReference>
<organism evidence="16 17">
    <name type="scientific">Ethanoligenens harbinense (strain DSM 18485 / JCM 12961 / CGMCC 1.5033 / YUAN-3)</name>
    <dbReference type="NCBI Taxonomy" id="663278"/>
    <lineage>
        <taxon>Bacteria</taxon>
        <taxon>Bacillati</taxon>
        <taxon>Bacillota</taxon>
        <taxon>Clostridia</taxon>
        <taxon>Eubacteriales</taxon>
        <taxon>Oscillospiraceae</taxon>
        <taxon>Ethanoligenens</taxon>
    </lineage>
</organism>
<evidence type="ECO:0000259" key="15">
    <source>
        <dbReference type="Pfam" id="PF08267"/>
    </source>
</evidence>
<feature type="domain" description="Cobalamin-independent methionine synthase MetE C-terminal/archaeal" evidence="14">
    <location>
        <begin position="432"/>
        <end position="755"/>
    </location>
</feature>
<dbReference type="Pfam" id="PF01717">
    <property type="entry name" value="Meth_synt_2"/>
    <property type="match status" value="1"/>
</dbReference>
<evidence type="ECO:0000313" key="16">
    <source>
        <dbReference type="EMBL" id="ADU27657.1"/>
    </source>
</evidence>
<dbReference type="EMBL" id="CP002400">
    <property type="protein sequence ID" value="ADU27657.1"/>
    <property type="molecule type" value="Genomic_DNA"/>
</dbReference>
<keyword evidence="6 10" id="KW-0808">Transferase</keyword>
<feature type="binding site" evidence="10">
    <location>
        <position position="672"/>
    </location>
    <ligand>
        <name>Zn(2+)</name>
        <dbReference type="ChEBI" id="CHEBI:29105"/>
        <note>catalytic</note>
    </ligand>
</feature>
<dbReference type="HAMAP" id="MF_00172">
    <property type="entry name" value="Meth_synth"/>
    <property type="match status" value="1"/>
</dbReference>
<feature type="binding site" evidence="10">
    <location>
        <begin position="16"/>
        <end position="19"/>
    </location>
    <ligand>
        <name>5-methyltetrahydropteroyltri-L-glutamate</name>
        <dbReference type="ChEBI" id="CHEBI:58207"/>
    </ligand>
</feature>
<dbReference type="RefSeq" id="WP_013486005.1">
    <property type="nucleotide sequence ID" value="NC_014828.1"/>
</dbReference>
<dbReference type="eggNOG" id="COG0620">
    <property type="taxonomic scope" value="Bacteria"/>
</dbReference>
<keyword evidence="10" id="KW-0677">Repeat</keyword>
<dbReference type="CDD" id="cd03312">
    <property type="entry name" value="CIMS_N_terminal_like"/>
    <property type="match status" value="1"/>
</dbReference>
<dbReference type="AlphaFoldDB" id="E6U3X7"/>
<feature type="binding site" evidence="12">
    <location>
        <position position="663"/>
    </location>
    <ligand>
        <name>Zn(2+)</name>
        <dbReference type="ChEBI" id="CHEBI:29105"/>
        <label>1</label>
        <note>catalytic</note>
    </ligand>
</feature>
<feature type="binding site" evidence="10">
    <location>
        <position position="490"/>
    </location>
    <ligand>
        <name>L-homocysteine</name>
        <dbReference type="ChEBI" id="CHEBI:58199"/>
    </ligand>
</feature>
<dbReference type="EC" id="2.1.1.14" evidence="10"/>
<feature type="binding site" evidence="10 11">
    <location>
        <position position="567"/>
    </location>
    <ligand>
        <name>5-methyltetrahydropteroyltri-L-glutamate</name>
        <dbReference type="ChEBI" id="CHEBI:58207"/>
    </ligand>
</feature>
<dbReference type="PANTHER" id="PTHR30519">
    <property type="entry name" value="5-METHYLTETRAHYDROPTEROYLTRIGLUTAMATE--HOMOCYSTEINE METHYLTRANSFERASE"/>
    <property type="match status" value="1"/>
</dbReference>
<feature type="binding site" evidence="10">
    <location>
        <position position="733"/>
    </location>
    <ligand>
        <name>Zn(2+)</name>
        <dbReference type="ChEBI" id="CHEBI:29105"/>
        <note>catalytic</note>
    </ligand>
</feature>
<keyword evidence="9 10" id="KW-0486">Methionine biosynthesis</keyword>
<protein>
    <recommendedName>
        <fullName evidence="10">5-methyltetrahydropteroyltriglutamate--homocysteine methyltransferase</fullName>
        <ecNumber evidence="10">2.1.1.14</ecNumber>
    </recommendedName>
    <alternativeName>
        <fullName evidence="10">Cobalamin-independent methionine synthase</fullName>
    </alternativeName>
    <alternativeName>
        <fullName evidence="10">Methionine synthase, vitamin-B12 independent isozyme</fullName>
    </alternativeName>
</protein>
<comment type="pathway">
    <text evidence="2 10">Amino-acid biosynthesis; L-methionine biosynthesis via de novo pathway; L-methionine from L-homocysteine (MetE route): step 1/1.</text>
</comment>
<keyword evidence="8 10" id="KW-0862">Zinc</keyword>
<evidence type="ECO:0000256" key="4">
    <source>
        <dbReference type="ARBA" id="ARBA00022603"/>
    </source>
</evidence>